<dbReference type="Proteomes" id="UP000249363">
    <property type="component" value="Unassembled WGS sequence"/>
</dbReference>
<dbReference type="PANTHER" id="PTHR23024">
    <property type="entry name" value="ARYLACETAMIDE DEACETYLASE"/>
    <property type="match status" value="1"/>
</dbReference>
<dbReference type="InterPro" id="IPR013094">
    <property type="entry name" value="AB_hydrolase_3"/>
</dbReference>
<dbReference type="InterPro" id="IPR029058">
    <property type="entry name" value="AB_hydrolase_fold"/>
</dbReference>
<dbReference type="STRING" id="1196081.A0A364KU05"/>
<dbReference type="GO" id="GO:0016787">
    <property type="term" value="F:hydrolase activity"/>
    <property type="evidence" value="ECO:0007669"/>
    <property type="project" value="InterPro"/>
</dbReference>
<feature type="domain" description="Alpha/beta hydrolase fold-3" evidence="1">
    <location>
        <begin position="95"/>
        <end position="325"/>
    </location>
</feature>
<dbReference type="PANTHER" id="PTHR23024:SF643">
    <property type="entry name" value="AB HYDROLASE SUPERFAMILY PROTEIN B1A11.02"/>
    <property type="match status" value="1"/>
</dbReference>
<accession>A0A364KU05</accession>
<organism evidence="2 3">
    <name type="scientific">Talaromyces amestolkiae</name>
    <dbReference type="NCBI Taxonomy" id="1196081"/>
    <lineage>
        <taxon>Eukaryota</taxon>
        <taxon>Fungi</taxon>
        <taxon>Dikarya</taxon>
        <taxon>Ascomycota</taxon>
        <taxon>Pezizomycotina</taxon>
        <taxon>Eurotiomycetes</taxon>
        <taxon>Eurotiomycetidae</taxon>
        <taxon>Eurotiales</taxon>
        <taxon>Trichocomaceae</taxon>
        <taxon>Talaromyces</taxon>
        <taxon>Talaromyces sect. Talaromyces</taxon>
    </lineage>
</organism>
<dbReference type="Pfam" id="PF07859">
    <property type="entry name" value="Abhydrolase_3"/>
    <property type="match status" value="1"/>
</dbReference>
<dbReference type="OrthoDB" id="408631at2759"/>
<dbReference type="Gene3D" id="3.40.50.1820">
    <property type="entry name" value="alpha/beta hydrolase"/>
    <property type="match status" value="1"/>
</dbReference>
<sequence>MALTREERLKLADIDPELAETLKKITIPAPSPDAEPARIIAGIRAYMKSQHKPADPDSGVIEHDIFYSARDGHQLRARVFRPAAAVQDEDALPLVVYYHGGGWTIGSPEDAAPSCRNLVQTLSVVCIAPSYRQGPEDPFPAGINDAWDGLKWIALYAESELAATGTPVSLSTGFVVGGSSAGGSMAAILAHLARDEKESIAAPITGCFLLSPMILPPETFETLPADWKYKDSYLSRTQEACQHDPILTPQMEKIFHDSAAGDFTSPMFVPFIWPTGHANLPRTYFQVCGMDIVRDEELIYEQVLREENGVETRLDVYPGMPHTFWNMFGMLTQGKKAKKDFEEGMKWLLGRLE</sequence>
<dbReference type="GeneID" id="63792268"/>
<dbReference type="InterPro" id="IPR050466">
    <property type="entry name" value="Carboxylest/Gibb_receptor"/>
</dbReference>
<protein>
    <recommendedName>
        <fullName evidence="1">Alpha/beta hydrolase fold-3 domain-containing protein</fullName>
    </recommendedName>
</protein>
<proteinExistence type="predicted"/>
<name>A0A364KU05_TALAM</name>
<evidence type="ECO:0000313" key="2">
    <source>
        <dbReference type="EMBL" id="RAO67040.1"/>
    </source>
</evidence>
<gene>
    <name evidence="2" type="ORF">BHQ10_003052</name>
</gene>
<dbReference type="EMBL" id="MIKG01000004">
    <property type="protein sequence ID" value="RAO67040.1"/>
    <property type="molecule type" value="Genomic_DNA"/>
</dbReference>
<comment type="caution">
    <text evidence="2">The sequence shown here is derived from an EMBL/GenBank/DDBJ whole genome shotgun (WGS) entry which is preliminary data.</text>
</comment>
<dbReference type="SUPFAM" id="SSF53474">
    <property type="entry name" value="alpha/beta-Hydrolases"/>
    <property type="match status" value="1"/>
</dbReference>
<dbReference type="AlphaFoldDB" id="A0A364KU05"/>
<reference evidence="2 3" key="1">
    <citation type="journal article" date="2017" name="Biotechnol. Biofuels">
        <title>Differential beta-glucosidase expression as a function of carbon source availability in Talaromyces amestolkiae: a genomic and proteomic approach.</title>
        <authorList>
            <person name="de Eugenio L.I."/>
            <person name="Mendez-Liter J.A."/>
            <person name="Nieto-Dominguez M."/>
            <person name="Alonso L."/>
            <person name="Gil-Munoz J."/>
            <person name="Barriuso J."/>
            <person name="Prieto A."/>
            <person name="Martinez M.J."/>
        </authorList>
    </citation>
    <scope>NUCLEOTIDE SEQUENCE [LARGE SCALE GENOMIC DNA]</scope>
    <source>
        <strain evidence="2 3">CIB</strain>
    </source>
</reference>
<dbReference type="RefSeq" id="XP_040731556.1">
    <property type="nucleotide sequence ID" value="XM_040875266.1"/>
</dbReference>
<keyword evidence="3" id="KW-1185">Reference proteome</keyword>
<evidence type="ECO:0000313" key="3">
    <source>
        <dbReference type="Proteomes" id="UP000249363"/>
    </source>
</evidence>
<evidence type="ECO:0000259" key="1">
    <source>
        <dbReference type="Pfam" id="PF07859"/>
    </source>
</evidence>